<protein>
    <submittedName>
        <fullName evidence="4">Uncharacterized protein</fullName>
    </submittedName>
</protein>
<keyword evidence="2" id="KW-1133">Transmembrane helix</keyword>
<organism evidence="4 5">
    <name type="scientific">Trypanosoma cruzi Dm28c</name>
    <dbReference type="NCBI Taxonomy" id="1416333"/>
    <lineage>
        <taxon>Eukaryota</taxon>
        <taxon>Discoba</taxon>
        <taxon>Euglenozoa</taxon>
        <taxon>Kinetoplastea</taxon>
        <taxon>Metakinetoplastina</taxon>
        <taxon>Trypanosomatida</taxon>
        <taxon>Trypanosomatidae</taxon>
        <taxon>Trypanosoma</taxon>
        <taxon>Schizotrypanum</taxon>
    </lineage>
</organism>
<keyword evidence="2" id="KW-0472">Membrane</keyword>
<dbReference type="VEuPathDB" id="TriTrypDB:TCDM_11469"/>
<feature type="transmembrane region" description="Helical" evidence="2">
    <location>
        <begin position="252"/>
        <end position="275"/>
    </location>
</feature>
<feature type="compositionally biased region" description="Basic residues" evidence="1">
    <location>
        <begin position="201"/>
        <end position="220"/>
    </location>
</feature>
<dbReference type="EMBL" id="AYLP01000361">
    <property type="protein sequence ID" value="ESS60972.1"/>
    <property type="molecule type" value="Genomic_DNA"/>
</dbReference>
<feature type="region of interest" description="Disordered" evidence="1">
    <location>
        <begin position="60"/>
        <end position="118"/>
    </location>
</feature>
<evidence type="ECO:0000256" key="3">
    <source>
        <dbReference type="SAM" id="SignalP"/>
    </source>
</evidence>
<feature type="region of interest" description="Disordered" evidence="1">
    <location>
        <begin position="197"/>
        <end position="225"/>
    </location>
</feature>
<feature type="compositionally biased region" description="Basic residues" evidence="1">
    <location>
        <begin position="75"/>
        <end position="104"/>
    </location>
</feature>
<name>V5B4R0_TRYCR</name>
<keyword evidence="2" id="KW-0812">Transmembrane</keyword>
<dbReference type="Proteomes" id="UP000017861">
    <property type="component" value="Unassembled WGS sequence"/>
</dbReference>
<evidence type="ECO:0000256" key="2">
    <source>
        <dbReference type="SAM" id="Phobius"/>
    </source>
</evidence>
<evidence type="ECO:0000313" key="5">
    <source>
        <dbReference type="Proteomes" id="UP000017861"/>
    </source>
</evidence>
<evidence type="ECO:0000256" key="1">
    <source>
        <dbReference type="SAM" id="MobiDB-lite"/>
    </source>
</evidence>
<accession>V5B4R0</accession>
<gene>
    <name evidence="4" type="ORF">TCDM_11469</name>
</gene>
<proteinExistence type="predicted"/>
<keyword evidence="3" id="KW-0732">Signal</keyword>
<feature type="chain" id="PRO_5004731173" evidence="3">
    <location>
        <begin position="31"/>
        <end position="307"/>
    </location>
</feature>
<evidence type="ECO:0000313" key="4">
    <source>
        <dbReference type="EMBL" id="ESS60972.1"/>
    </source>
</evidence>
<reference evidence="4 5" key="1">
    <citation type="journal article" date="2014" name="Genome Announc.">
        <title>Trypanosoma cruzi Clone Dm28c Draft Genome Sequence.</title>
        <authorList>
            <person name="Grisard E.C."/>
            <person name="Teixeira S.M."/>
            <person name="de Almeida L.G."/>
            <person name="Stoco P.H."/>
            <person name="Gerber A.L."/>
            <person name="Talavera-Lopez C."/>
            <person name="Lima O.C."/>
            <person name="Andersson B."/>
            <person name="de Vasconcelos A.T."/>
        </authorList>
    </citation>
    <scope>NUCLEOTIDE SEQUENCE [LARGE SCALE GENOMIC DNA]</scope>
    <source>
        <strain evidence="4 5">Dm28c</strain>
    </source>
</reference>
<comment type="caution">
    <text evidence="4">The sequence shown here is derived from an EMBL/GenBank/DDBJ whole genome shotgun (WGS) entry which is preliminary data.</text>
</comment>
<sequence length="307" mass="34907">MRACFHTAPQRVQHAICMHVLVCLSPPIIAEQLCATRESEESNGRERQIAHTQITHIITHTHTHTRSRGMGALNHKIKKENKTKSRSVGRPAHTHSHCSRKAKHTQRESERSSTQCNENKTETVTVLRPCSQAGRQRCVSCKREHQRACMGVHAYIQWAHYVCASWGEVRARVHARGHTHRESVRRTSVCGRCTALSHSLSRGHHRSRSRTRNNKKKQKRGGGVGDRGAAVAVARCRVYLISGVCTSYGFLFAWRILLMLFLLFFSFLFCFIILFFSSSLFHSCRSFSCMCALDFLLNISGVYFRGT</sequence>
<feature type="signal peptide" evidence="3">
    <location>
        <begin position="1"/>
        <end position="30"/>
    </location>
</feature>
<dbReference type="AlphaFoldDB" id="V5B4R0"/>